<evidence type="ECO:0000313" key="2">
    <source>
        <dbReference type="EMBL" id="VIO52452.1"/>
    </source>
</evidence>
<name>A0A4E9DMT3_GIBZA</name>
<dbReference type="AlphaFoldDB" id="A0A4E9DMT3"/>
<dbReference type="EMBL" id="CAAKMV010000029">
    <property type="protein sequence ID" value="VIO52452.1"/>
    <property type="molecule type" value="Genomic_DNA"/>
</dbReference>
<feature type="region of interest" description="Disordered" evidence="1">
    <location>
        <begin position="94"/>
        <end position="117"/>
    </location>
</feature>
<gene>
    <name evidence="2" type="ORF">FUG_LOCUS34876</name>
</gene>
<organism evidence="2">
    <name type="scientific">Gibberella zeae</name>
    <name type="common">Wheat head blight fungus</name>
    <name type="synonym">Fusarium graminearum</name>
    <dbReference type="NCBI Taxonomy" id="5518"/>
    <lineage>
        <taxon>Eukaryota</taxon>
        <taxon>Fungi</taxon>
        <taxon>Dikarya</taxon>
        <taxon>Ascomycota</taxon>
        <taxon>Pezizomycotina</taxon>
        <taxon>Sordariomycetes</taxon>
        <taxon>Hypocreomycetidae</taxon>
        <taxon>Hypocreales</taxon>
        <taxon>Nectriaceae</taxon>
        <taxon>Fusarium</taxon>
    </lineage>
</organism>
<feature type="region of interest" description="Disordered" evidence="1">
    <location>
        <begin position="130"/>
        <end position="154"/>
    </location>
</feature>
<evidence type="ECO:0000256" key="1">
    <source>
        <dbReference type="SAM" id="MobiDB-lite"/>
    </source>
</evidence>
<protein>
    <submittedName>
        <fullName evidence="2">Uncharacterized protein</fullName>
    </submittedName>
</protein>
<accession>A0A4E9DMT3</accession>
<sequence>MLYYCLYYIDLFVRSCRCFYCFLKLSAYSLSCTEADTLAECLASLDGCADCVHSKEKRSSRLAELPHGFKEDVYRAIRRLVHANNSAPAVTGPIRRGAVPIGSSRSSRSAGDSSAASTRALNTRVLISPRPIADDELPDTPLTGSINLPKPLPT</sequence>
<reference evidence="2" key="1">
    <citation type="submission" date="2019-04" db="EMBL/GenBank/DDBJ databases">
        <authorList>
            <person name="Melise S."/>
            <person name="Noan J."/>
            <person name="Okalmin O."/>
        </authorList>
    </citation>
    <scope>NUCLEOTIDE SEQUENCE</scope>
    <source>
        <strain evidence="2">FN9</strain>
    </source>
</reference>
<feature type="compositionally biased region" description="Low complexity" evidence="1">
    <location>
        <begin position="103"/>
        <end position="117"/>
    </location>
</feature>
<proteinExistence type="predicted"/>